<dbReference type="PRINTS" id="PR00344">
    <property type="entry name" value="BCTRLSENSOR"/>
</dbReference>
<evidence type="ECO:0000313" key="14">
    <source>
        <dbReference type="Proteomes" id="UP000565262"/>
    </source>
</evidence>
<dbReference type="SUPFAM" id="SSF47384">
    <property type="entry name" value="Homodimeric domain of signal transducing histidine kinase"/>
    <property type="match status" value="1"/>
</dbReference>
<dbReference type="InterPro" id="IPR013767">
    <property type="entry name" value="PAS_fold"/>
</dbReference>
<comment type="catalytic activity">
    <reaction evidence="1">
        <text>ATP + protein L-histidine = ADP + protein N-phospho-L-histidine.</text>
        <dbReference type="EC" id="2.7.13.3"/>
    </reaction>
</comment>
<feature type="domain" description="Histidine kinase" evidence="10">
    <location>
        <begin position="197"/>
        <end position="436"/>
    </location>
</feature>
<evidence type="ECO:0000256" key="1">
    <source>
        <dbReference type="ARBA" id="ARBA00000085"/>
    </source>
</evidence>
<protein>
    <recommendedName>
        <fullName evidence="2">histidine kinase</fullName>
        <ecNumber evidence="2">2.7.13.3</ecNumber>
    </recommendedName>
</protein>
<dbReference type="Gene3D" id="3.30.565.10">
    <property type="entry name" value="Histidine kinase-like ATPase, C-terminal domain"/>
    <property type="match status" value="1"/>
</dbReference>
<evidence type="ECO:0000256" key="2">
    <source>
        <dbReference type="ARBA" id="ARBA00012438"/>
    </source>
</evidence>
<dbReference type="SMART" id="SM00091">
    <property type="entry name" value="PAS"/>
    <property type="match status" value="1"/>
</dbReference>
<keyword evidence="4" id="KW-0808">Transferase</keyword>
<dbReference type="SMART" id="SM00388">
    <property type="entry name" value="HisKA"/>
    <property type="match status" value="1"/>
</dbReference>
<evidence type="ECO:0000256" key="7">
    <source>
        <dbReference type="ARBA" id="ARBA00022840"/>
    </source>
</evidence>
<dbReference type="InterPro" id="IPR004358">
    <property type="entry name" value="Sig_transdc_His_kin-like_C"/>
</dbReference>
<dbReference type="CDD" id="cd00130">
    <property type="entry name" value="PAS"/>
    <property type="match status" value="1"/>
</dbReference>
<dbReference type="InterPro" id="IPR003594">
    <property type="entry name" value="HATPase_dom"/>
</dbReference>
<accession>A0A839IXF4</accession>
<dbReference type="SUPFAM" id="SSF55874">
    <property type="entry name" value="ATPase domain of HSP90 chaperone/DNA topoisomerase II/histidine kinase"/>
    <property type="match status" value="1"/>
</dbReference>
<reference evidence="13 14" key="1">
    <citation type="submission" date="2020-08" db="EMBL/GenBank/DDBJ databases">
        <title>Oceanospirillum sp. nov. isolated from marine sediment.</title>
        <authorList>
            <person name="Ji X."/>
        </authorList>
    </citation>
    <scope>NUCLEOTIDE SEQUENCE [LARGE SCALE GENOMIC DNA]</scope>
    <source>
        <strain evidence="13 14">D5</strain>
    </source>
</reference>
<evidence type="ECO:0000256" key="5">
    <source>
        <dbReference type="ARBA" id="ARBA00022741"/>
    </source>
</evidence>
<proteinExistence type="predicted"/>
<evidence type="ECO:0000256" key="4">
    <source>
        <dbReference type="ARBA" id="ARBA00022679"/>
    </source>
</evidence>
<sequence length="441" mass="49428">MFPEHKLPGTATDEAWIDVIQKMDEVYADLVKYQVEIEEKNRALEEAQQFMASVQRAMSDILLVTDRHGLIKQFNPALEQLSGRDAEQLSETCISDLFISDHICFRHMLSDPDKTMLQDCEVMLALPDSRTLELSLNCTPLFDERKRIEGLVIVGRPLGELKRAYRELNEAHEELKRTQQQLVHAEKMASLGRLVAGVAHELNNPISFVYGNMHALKSYSQRLLTFLEQAQSGLTQAELQSLAEQLRINRIMKDLDPLVDGTLEGAERVQSIVQDLRRFSTGQASGRQTFDLVHTLHTALQWTSKPMGDRLHLINNLPDQAQAYGHPGQIQQVLMNLIQNALDAMDGLEQAKLEVTVIDDNEDWIEVVVADNGAGIPEIGLDKVFEPFFTTKPVGQGTGLGLSISYGIVQEHQGELTVHNRPEGGAVFTLLLPRHEKVSVS</sequence>
<keyword evidence="3" id="KW-0597">Phosphoprotein</keyword>
<feature type="domain" description="PAC" evidence="12">
    <location>
        <begin position="118"/>
        <end position="170"/>
    </location>
</feature>
<dbReference type="PROSITE" id="PS50109">
    <property type="entry name" value="HIS_KIN"/>
    <property type="match status" value="1"/>
</dbReference>
<keyword evidence="14" id="KW-1185">Reference proteome</keyword>
<dbReference type="InterPro" id="IPR005467">
    <property type="entry name" value="His_kinase_dom"/>
</dbReference>
<dbReference type="InterPro" id="IPR003661">
    <property type="entry name" value="HisK_dim/P_dom"/>
</dbReference>
<evidence type="ECO:0000256" key="8">
    <source>
        <dbReference type="ARBA" id="ARBA00023012"/>
    </source>
</evidence>
<keyword evidence="9" id="KW-0175">Coiled coil</keyword>
<dbReference type="SMART" id="SM00387">
    <property type="entry name" value="HATPase_c"/>
    <property type="match status" value="1"/>
</dbReference>
<dbReference type="PANTHER" id="PTHR43065">
    <property type="entry name" value="SENSOR HISTIDINE KINASE"/>
    <property type="match status" value="1"/>
</dbReference>
<evidence type="ECO:0000259" key="11">
    <source>
        <dbReference type="PROSITE" id="PS50112"/>
    </source>
</evidence>
<organism evidence="13 14">
    <name type="scientific">Oceanospirillum sediminis</name>
    <dbReference type="NCBI Taxonomy" id="2760088"/>
    <lineage>
        <taxon>Bacteria</taxon>
        <taxon>Pseudomonadati</taxon>
        <taxon>Pseudomonadota</taxon>
        <taxon>Gammaproteobacteria</taxon>
        <taxon>Oceanospirillales</taxon>
        <taxon>Oceanospirillaceae</taxon>
        <taxon>Oceanospirillum</taxon>
    </lineage>
</organism>
<dbReference type="Gene3D" id="1.10.287.130">
    <property type="match status" value="1"/>
</dbReference>
<dbReference type="InterPro" id="IPR000014">
    <property type="entry name" value="PAS"/>
</dbReference>
<evidence type="ECO:0000259" key="10">
    <source>
        <dbReference type="PROSITE" id="PS50109"/>
    </source>
</evidence>
<feature type="coiled-coil region" evidence="9">
    <location>
        <begin position="158"/>
        <end position="188"/>
    </location>
</feature>
<evidence type="ECO:0000256" key="6">
    <source>
        <dbReference type="ARBA" id="ARBA00022777"/>
    </source>
</evidence>
<feature type="coiled-coil region" evidence="9">
    <location>
        <begin position="30"/>
        <end position="57"/>
    </location>
</feature>
<dbReference type="InterPro" id="IPR000700">
    <property type="entry name" value="PAS-assoc_C"/>
</dbReference>
<dbReference type="PROSITE" id="PS50112">
    <property type="entry name" value="PAS"/>
    <property type="match status" value="1"/>
</dbReference>
<dbReference type="InterPro" id="IPR036890">
    <property type="entry name" value="HATPase_C_sf"/>
</dbReference>
<dbReference type="InterPro" id="IPR035965">
    <property type="entry name" value="PAS-like_dom_sf"/>
</dbReference>
<dbReference type="Pfam" id="PF00989">
    <property type="entry name" value="PAS"/>
    <property type="match status" value="1"/>
</dbReference>
<dbReference type="Gene3D" id="3.30.450.20">
    <property type="entry name" value="PAS domain"/>
    <property type="match status" value="1"/>
</dbReference>
<name>A0A839IXF4_9GAMM</name>
<evidence type="ECO:0000256" key="9">
    <source>
        <dbReference type="SAM" id="Coils"/>
    </source>
</evidence>
<evidence type="ECO:0000256" key="3">
    <source>
        <dbReference type="ARBA" id="ARBA00022553"/>
    </source>
</evidence>
<keyword evidence="6" id="KW-0418">Kinase</keyword>
<dbReference type="Pfam" id="PF02518">
    <property type="entry name" value="HATPase_c"/>
    <property type="match status" value="1"/>
</dbReference>
<dbReference type="PROSITE" id="PS50113">
    <property type="entry name" value="PAC"/>
    <property type="match status" value="1"/>
</dbReference>
<keyword evidence="8" id="KW-0902">Two-component regulatory system</keyword>
<feature type="domain" description="PAS" evidence="11">
    <location>
        <begin position="47"/>
        <end position="89"/>
    </location>
</feature>
<comment type="caution">
    <text evidence="13">The sequence shown here is derived from an EMBL/GenBank/DDBJ whole genome shotgun (WGS) entry which is preliminary data.</text>
</comment>
<dbReference type="GO" id="GO:0000155">
    <property type="term" value="F:phosphorelay sensor kinase activity"/>
    <property type="evidence" value="ECO:0007669"/>
    <property type="project" value="InterPro"/>
</dbReference>
<dbReference type="GO" id="GO:0005524">
    <property type="term" value="F:ATP binding"/>
    <property type="evidence" value="ECO:0007669"/>
    <property type="project" value="UniProtKB-KW"/>
</dbReference>
<dbReference type="InterPro" id="IPR036097">
    <property type="entry name" value="HisK_dim/P_sf"/>
</dbReference>
<dbReference type="Proteomes" id="UP000565262">
    <property type="component" value="Unassembled WGS sequence"/>
</dbReference>
<evidence type="ECO:0000259" key="12">
    <source>
        <dbReference type="PROSITE" id="PS50113"/>
    </source>
</evidence>
<evidence type="ECO:0000313" key="13">
    <source>
        <dbReference type="EMBL" id="MBB1489057.1"/>
    </source>
</evidence>
<dbReference type="EC" id="2.7.13.3" evidence="2"/>
<gene>
    <name evidence="13" type="ORF">H4O21_20830</name>
</gene>
<dbReference type="EMBL" id="JACJFM010000042">
    <property type="protein sequence ID" value="MBB1489057.1"/>
    <property type="molecule type" value="Genomic_DNA"/>
</dbReference>
<dbReference type="SUPFAM" id="SSF55785">
    <property type="entry name" value="PYP-like sensor domain (PAS domain)"/>
    <property type="match status" value="1"/>
</dbReference>
<dbReference type="CDD" id="cd00082">
    <property type="entry name" value="HisKA"/>
    <property type="match status" value="1"/>
</dbReference>
<dbReference type="PANTHER" id="PTHR43065:SF42">
    <property type="entry name" value="TWO-COMPONENT SENSOR PPRA"/>
    <property type="match status" value="1"/>
</dbReference>
<keyword evidence="5" id="KW-0547">Nucleotide-binding</keyword>
<dbReference type="AlphaFoldDB" id="A0A839IXF4"/>
<keyword evidence="7" id="KW-0067">ATP-binding</keyword>
<dbReference type="GO" id="GO:0006355">
    <property type="term" value="P:regulation of DNA-templated transcription"/>
    <property type="evidence" value="ECO:0007669"/>
    <property type="project" value="InterPro"/>
</dbReference>